<evidence type="ECO:0000256" key="5">
    <source>
        <dbReference type="ARBA" id="ARBA00023015"/>
    </source>
</evidence>
<accession>A0A1Z3NBR3</accession>
<proteinExistence type="inferred from homology"/>
<evidence type="ECO:0000256" key="3">
    <source>
        <dbReference type="ARBA" id="ARBA00022491"/>
    </source>
</evidence>
<dbReference type="RefSeq" id="WP_011163114.1">
    <property type="nucleotide sequence ID" value="NZ_AP029059.1"/>
</dbReference>
<dbReference type="EMBL" id="CP020946">
    <property type="protein sequence ID" value="ASD64904.1"/>
    <property type="molecule type" value="Genomic_DNA"/>
</dbReference>
<dbReference type="SUPFAM" id="SSF101498">
    <property type="entry name" value="Anti-sigma factor FlgM"/>
    <property type="match status" value="1"/>
</dbReference>
<dbReference type="Pfam" id="PF04316">
    <property type="entry name" value="FlgM"/>
    <property type="match status" value="1"/>
</dbReference>
<keyword evidence="5" id="KW-0805">Transcription regulation</keyword>
<keyword evidence="3" id="KW-0678">Repressor</keyword>
<dbReference type="GO" id="GO:0045892">
    <property type="term" value="P:negative regulation of DNA-templated transcription"/>
    <property type="evidence" value="ECO:0007669"/>
    <property type="project" value="InterPro"/>
</dbReference>
<evidence type="ECO:0000256" key="6">
    <source>
        <dbReference type="ARBA" id="ARBA00023163"/>
    </source>
</evidence>
<dbReference type="NCBIfam" id="TIGR03824">
    <property type="entry name" value="FlgM_jcvi"/>
    <property type="match status" value="1"/>
</dbReference>
<evidence type="ECO:0000313" key="10">
    <source>
        <dbReference type="EMBL" id="ASD64904.1"/>
    </source>
</evidence>
<dbReference type="OMA" id="FADNSSM"/>
<dbReference type="GeneID" id="93011640"/>
<sequence>MKITHNKVGQNLNLTDSSRADNAAGIKGKADNIGAAKADVLTSSNLGESSRVELSPRAQEAKRIKELALATPDVDEAKVAKFRALIDEGKYKVDAKAIADKMVDEHLEF</sequence>
<dbReference type="InterPro" id="IPR031316">
    <property type="entry name" value="FlgM_C"/>
</dbReference>
<gene>
    <name evidence="10" type="ORF">B9G79_15685</name>
</gene>
<keyword evidence="10" id="KW-0282">Flagellum</keyword>
<protein>
    <recommendedName>
        <fullName evidence="2">Negative regulator of flagellin synthesis</fullName>
    </recommendedName>
    <alternativeName>
        <fullName evidence="8">Anti-sigma-28 factor</fullName>
    </alternativeName>
</protein>
<name>A0A1Z3NBR3_BDEBC</name>
<evidence type="ECO:0000259" key="9">
    <source>
        <dbReference type="Pfam" id="PF04316"/>
    </source>
</evidence>
<keyword evidence="10" id="KW-0969">Cilium</keyword>
<dbReference type="OrthoDB" id="5295890at2"/>
<dbReference type="Proteomes" id="UP000197003">
    <property type="component" value="Chromosome"/>
</dbReference>
<dbReference type="GO" id="GO:0044781">
    <property type="term" value="P:bacterial-type flagellum organization"/>
    <property type="evidence" value="ECO:0007669"/>
    <property type="project" value="UniProtKB-KW"/>
</dbReference>
<keyword evidence="4" id="KW-1005">Bacterial flagellum biogenesis</keyword>
<dbReference type="InterPro" id="IPR007412">
    <property type="entry name" value="FlgM"/>
</dbReference>
<comment type="similarity">
    <text evidence="1">Belongs to the FlgM family.</text>
</comment>
<organism evidence="10 11">
    <name type="scientific">Bdellovibrio bacteriovorus</name>
    <dbReference type="NCBI Taxonomy" id="959"/>
    <lineage>
        <taxon>Bacteria</taxon>
        <taxon>Pseudomonadati</taxon>
        <taxon>Bdellovibrionota</taxon>
        <taxon>Bdellovibrionia</taxon>
        <taxon>Bdellovibrionales</taxon>
        <taxon>Pseudobdellovibrionaceae</taxon>
        <taxon>Bdellovibrio</taxon>
    </lineage>
</organism>
<reference evidence="10 11" key="1">
    <citation type="submission" date="2017-04" db="EMBL/GenBank/DDBJ databases">
        <title>Whole genome sequence of Bdellovibrio bacteriovorus strain SSB218315.</title>
        <authorList>
            <person name="Oyedara O."/>
            <person name="Rodriguez-Perez M.A."/>
        </authorList>
    </citation>
    <scope>NUCLEOTIDE SEQUENCE [LARGE SCALE GENOMIC DNA]</scope>
    <source>
        <strain evidence="10 11">SSB218315</strain>
    </source>
</reference>
<dbReference type="AlphaFoldDB" id="A0A1Z3NBR3"/>
<feature type="domain" description="Anti-sigma-28 factor FlgM C-terminal" evidence="9">
    <location>
        <begin position="51"/>
        <end position="104"/>
    </location>
</feature>
<evidence type="ECO:0000313" key="11">
    <source>
        <dbReference type="Proteomes" id="UP000197003"/>
    </source>
</evidence>
<comment type="function">
    <text evidence="7">Responsible for the coupling of flagellin expression to flagellar assembly by preventing expression of the flagellin genes when a component of the middle class of proteins is defective. It negatively regulates flagellar genes by inhibiting the activity of FliA by directly binding to FliA.</text>
</comment>
<dbReference type="InterPro" id="IPR035890">
    <property type="entry name" value="Anti-sigma-28_factor_FlgM_sf"/>
</dbReference>
<evidence type="ECO:0000256" key="2">
    <source>
        <dbReference type="ARBA" id="ARBA00017823"/>
    </source>
</evidence>
<evidence type="ECO:0000256" key="4">
    <source>
        <dbReference type="ARBA" id="ARBA00022795"/>
    </source>
</evidence>
<dbReference type="KEGG" id="bbac:EP01_17035"/>
<evidence type="ECO:0000256" key="1">
    <source>
        <dbReference type="ARBA" id="ARBA00005322"/>
    </source>
</evidence>
<evidence type="ECO:0000256" key="8">
    <source>
        <dbReference type="ARBA" id="ARBA00030117"/>
    </source>
</evidence>
<keyword evidence="10" id="KW-0966">Cell projection</keyword>
<evidence type="ECO:0000256" key="7">
    <source>
        <dbReference type="ARBA" id="ARBA00024739"/>
    </source>
</evidence>
<keyword evidence="6" id="KW-0804">Transcription</keyword>